<comment type="caution">
    <text evidence="2">The sequence shown here is derived from an EMBL/GenBank/DDBJ whole genome shotgun (WGS) entry which is preliminary data.</text>
</comment>
<feature type="domain" description="Reverse transcriptase" evidence="1">
    <location>
        <begin position="103"/>
        <end position="198"/>
    </location>
</feature>
<sequence>MKFFMLKWEERKIVCDSWPSFHREDMIPDQVNVILEVEITEQEVRQAVFSMGNNRAPGMDGITSSFLKFYWEIIKCEVTRAIIHFFCTNTMCESWKDTLVVLIPKTEIAILLAKFRPISLCQSFYKVVAKILINRLKPVLGSIISEEQGAFVPGRSISSHGLIAQEMMSKFQFSAKKSGMMALKIDMEQTYDCMSWDTL</sequence>
<reference evidence="2" key="1">
    <citation type="journal article" date="2022" name="Front. Genet.">
        <title>Chromosome-Scale Assembly of the Dendrobium nobile Genome Provides Insights Into the Molecular Mechanism of the Biosynthesis of the Medicinal Active Ingredient of Dendrobium.</title>
        <authorList>
            <person name="Xu Q."/>
            <person name="Niu S.-C."/>
            <person name="Li K.-L."/>
            <person name="Zheng P.-J."/>
            <person name="Zhang X.-J."/>
            <person name="Jia Y."/>
            <person name="Liu Y."/>
            <person name="Niu Y.-X."/>
            <person name="Yu L.-H."/>
            <person name="Chen D.-F."/>
            <person name="Zhang G.-Q."/>
        </authorList>
    </citation>
    <scope>NUCLEOTIDE SEQUENCE</scope>
    <source>
        <tissue evidence="2">Leaf</tissue>
    </source>
</reference>
<protein>
    <recommendedName>
        <fullName evidence="1">Reverse transcriptase domain-containing protein</fullName>
    </recommendedName>
</protein>
<dbReference type="EMBL" id="JAGYWB010000005">
    <property type="protein sequence ID" value="KAI0522497.1"/>
    <property type="molecule type" value="Genomic_DNA"/>
</dbReference>
<dbReference type="AlphaFoldDB" id="A0A8T3BUA0"/>
<dbReference type="SUPFAM" id="SSF56672">
    <property type="entry name" value="DNA/RNA polymerases"/>
    <property type="match status" value="1"/>
</dbReference>
<name>A0A8T3BUA0_DENNO</name>
<dbReference type="SMR" id="A0A8T3BUA0"/>
<accession>A0A8T3BUA0</accession>
<dbReference type="OrthoDB" id="785525at2759"/>
<dbReference type="PANTHER" id="PTHR46890:SF48">
    <property type="entry name" value="RNA-DIRECTED DNA POLYMERASE"/>
    <property type="match status" value="1"/>
</dbReference>
<proteinExistence type="predicted"/>
<keyword evidence="3" id="KW-1185">Reference proteome</keyword>
<evidence type="ECO:0000313" key="2">
    <source>
        <dbReference type="EMBL" id="KAI0522497.1"/>
    </source>
</evidence>
<evidence type="ECO:0000259" key="1">
    <source>
        <dbReference type="Pfam" id="PF00078"/>
    </source>
</evidence>
<dbReference type="InterPro" id="IPR052343">
    <property type="entry name" value="Retrotransposon-Effector_Assoc"/>
</dbReference>
<dbReference type="PANTHER" id="PTHR46890">
    <property type="entry name" value="NON-LTR RETROLELEMENT REVERSE TRANSCRIPTASE-LIKE PROTEIN-RELATED"/>
    <property type="match status" value="1"/>
</dbReference>
<dbReference type="InterPro" id="IPR043502">
    <property type="entry name" value="DNA/RNA_pol_sf"/>
</dbReference>
<organism evidence="2 3">
    <name type="scientific">Dendrobium nobile</name>
    <name type="common">Orchid</name>
    <dbReference type="NCBI Taxonomy" id="94219"/>
    <lineage>
        <taxon>Eukaryota</taxon>
        <taxon>Viridiplantae</taxon>
        <taxon>Streptophyta</taxon>
        <taxon>Embryophyta</taxon>
        <taxon>Tracheophyta</taxon>
        <taxon>Spermatophyta</taxon>
        <taxon>Magnoliopsida</taxon>
        <taxon>Liliopsida</taxon>
        <taxon>Asparagales</taxon>
        <taxon>Orchidaceae</taxon>
        <taxon>Epidendroideae</taxon>
        <taxon>Malaxideae</taxon>
        <taxon>Dendrobiinae</taxon>
        <taxon>Dendrobium</taxon>
    </lineage>
</organism>
<dbReference type="Pfam" id="PF00078">
    <property type="entry name" value="RVT_1"/>
    <property type="match status" value="1"/>
</dbReference>
<dbReference type="Proteomes" id="UP000829196">
    <property type="component" value="Unassembled WGS sequence"/>
</dbReference>
<gene>
    <name evidence="2" type="ORF">KFK09_004876</name>
</gene>
<dbReference type="InterPro" id="IPR000477">
    <property type="entry name" value="RT_dom"/>
</dbReference>
<evidence type="ECO:0000313" key="3">
    <source>
        <dbReference type="Proteomes" id="UP000829196"/>
    </source>
</evidence>